<protein>
    <submittedName>
        <fullName evidence="3">Enoyl-CoA hydratase-related protein</fullName>
    </submittedName>
</protein>
<dbReference type="RefSeq" id="WP_237054999.1">
    <property type="nucleotide sequence ID" value="NZ_JAKJPO010000007.1"/>
</dbReference>
<dbReference type="PANTHER" id="PTHR11941">
    <property type="entry name" value="ENOYL-COA HYDRATASE-RELATED"/>
    <property type="match status" value="1"/>
</dbReference>
<dbReference type="NCBIfam" id="NF006452">
    <property type="entry name" value="PRK08788.1"/>
    <property type="match status" value="1"/>
</dbReference>
<dbReference type="Pfam" id="PF00378">
    <property type="entry name" value="ECH_1"/>
    <property type="match status" value="1"/>
</dbReference>
<evidence type="ECO:0000256" key="1">
    <source>
        <dbReference type="ARBA" id="ARBA00005254"/>
    </source>
</evidence>
<dbReference type="InterPro" id="IPR029045">
    <property type="entry name" value="ClpP/crotonase-like_dom_sf"/>
</dbReference>
<reference evidence="4" key="1">
    <citation type="submission" date="2022-01" db="EMBL/GenBank/DDBJ databases">
        <title>Lysobacter chinensis sp. nov., a bacterium isolated from cow dung compost.</title>
        <authorList>
            <person name="Zhou L.Y."/>
        </authorList>
    </citation>
    <scope>NUCLEOTIDE SEQUENCE [LARGE SCALE GENOMIC DNA]</scope>
    <source>
        <strain evidence="4">TLK-CK17</strain>
    </source>
</reference>
<accession>A0ABS9HVV8</accession>
<reference evidence="3 4" key="3">
    <citation type="submission" date="2022-01" db="EMBL/GenBank/DDBJ databases">
        <authorList>
            <person name="Zhou L.Y."/>
        </authorList>
    </citation>
    <scope>NUCLEOTIDE SEQUENCE [LARGE SCALE GENOMIC DNA]</scope>
    <source>
        <strain evidence="3 4">TLK-CK17</strain>
    </source>
</reference>
<dbReference type="Proteomes" id="UP001430796">
    <property type="component" value="Unassembled WGS sequence"/>
</dbReference>
<comment type="similarity">
    <text evidence="1 2">Belongs to the enoyl-CoA hydratase/isomerase family.</text>
</comment>
<dbReference type="SUPFAM" id="SSF52096">
    <property type="entry name" value="ClpP/crotonase"/>
    <property type="match status" value="1"/>
</dbReference>
<gene>
    <name evidence="3" type="ORF">L3V18_11510</name>
</gene>
<dbReference type="PANTHER" id="PTHR11941:SF54">
    <property type="entry name" value="ENOYL-COA HYDRATASE, MITOCHONDRIAL"/>
    <property type="match status" value="1"/>
</dbReference>
<evidence type="ECO:0000313" key="4">
    <source>
        <dbReference type="Proteomes" id="UP001430796"/>
    </source>
</evidence>
<comment type="caution">
    <text evidence="3">The sequence shown here is derived from an EMBL/GenBank/DDBJ whole genome shotgun (WGS) entry which is preliminary data.</text>
</comment>
<keyword evidence="4" id="KW-1185">Reference proteome</keyword>
<sequence>MRVTASVSTPLQFAKSPDGGRLNSEIRRLSQPTVWLTFSPDPRTGIHNFTPSVVDEFQQILGEMKQWSGETQGINPSSPGYAVIQSSDPTYFSQGGDLSFFLDCIRRRDARTLHRYSMQCLNVMLQWSTGFVDDVHTISLVQGRALGGGFEMAISSDYVIAEEHSDFAFPEIMFGLFPCTGAMGLITSRCNAFVAERMMTRKRRPYSAQELFELGLVDEICPTGEGEIAVERHIAEHARRRKSRMKIQQSRHRHSALSREEGVRIVDDWVETAMELDADELRSLEMLIMMQRGGLLPEAPKQVA</sequence>
<dbReference type="CDD" id="cd06558">
    <property type="entry name" value="crotonase-like"/>
    <property type="match status" value="1"/>
</dbReference>
<reference evidence="3 4" key="2">
    <citation type="submission" date="2022-01" db="EMBL/GenBank/DDBJ databases">
        <title>Lysobacter chinensis sp. nov., a bacterium isolated from cow dung compost.</title>
        <authorList>
            <person name="Liu Y."/>
        </authorList>
    </citation>
    <scope>NUCLEOTIDE SEQUENCE [LARGE SCALE GENOMIC DNA]</scope>
    <source>
        <strain evidence="3 4">TLK-CK17</strain>
    </source>
</reference>
<evidence type="ECO:0000256" key="2">
    <source>
        <dbReference type="RuleBase" id="RU003707"/>
    </source>
</evidence>
<dbReference type="Gene3D" id="6.20.390.30">
    <property type="match status" value="1"/>
</dbReference>
<dbReference type="PROSITE" id="PS00166">
    <property type="entry name" value="ENOYL_COA_HYDRATASE"/>
    <property type="match status" value="1"/>
</dbReference>
<proteinExistence type="inferred from homology"/>
<dbReference type="InterPro" id="IPR001753">
    <property type="entry name" value="Enoyl-CoA_hydra/iso"/>
</dbReference>
<dbReference type="InterPro" id="IPR018376">
    <property type="entry name" value="Enoyl-CoA_hyd/isom_CS"/>
</dbReference>
<organism evidence="3 4">
    <name type="scientific">Marilutibacter chinensis</name>
    <dbReference type="NCBI Taxonomy" id="2912247"/>
    <lineage>
        <taxon>Bacteria</taxon>
        <taxon>Pseudomonadati</taxon>
        <taxon>Pseudomonadota</taxon>
        <taxon>Gammaproteobacteria</taxon>
        <taxon>Lysobacterales</taxon>
        <taxon>Lysobacteraceae</taxon>
        <taxon>Marilutibacter</taxon>
    </lineage>
</organism>
<evidence type="ECO:0000313" key="3">
    <source>
        <dbReference type="EMBL" id="MCF7222408.1"/>
    </source>
</evidence>
<dbReference type="Gene3D" id="3.90.226.10">
    <property type="entry name" value="2-enoyl-CoA Hydratase, Chain A, domain 1"/>
    <property type="match status" value="1"/>
</dbReference>
<name>A0ABS9HVV8_9GAMM</name>
<dbReference type="EMBL" id="JAKJPO010000007">
    <property type="protein sequence ID" value="MCF7222408.1"/>
    <property type="molecule type" value="Genomic_DNA"/>
</dbReference>